<dbReference type="AlphaFoldDB" id="A0A1A9GHP7"/>
<keyword evidence="4" id="KW-1185">Reference proteome</keyword>
<dbReference type="EMBL" id="CP015079">
    <property type="protein sequence ID" value="ANH37162.1"/>
    <property type="molecule type" value="Genomic_DNA"/>
</dbReference>
<reference evidence="3 4" key="1">
    <citation type="submission" date="2016-03" db="EMBL/GenBank/DDBJ databases">
        <title>Complete genome sequence of a soil Actinobacterium, Nocardioides dokdonensis FR1436.</title>
        <authorList>
            <person name="Kwon S.-K."/>
            <person name="Kim K."/>
            <person name="Kim J.F."/>
        </authorList>
    </citation>
    <scope>NUCLEOTIDE SEQUENCE [LARGE SCALE GENOMIC DNA]</scope>
    <source>
        <strain evidence="3 4">FR1436</strain>
    </source>
</reference>
<name>A0A1A9GHP7_9ACTN</name>
<evidence type="ECO:0000313" key="4">
    <source>
        <dbReference type="Proteomes" id="UP000077868"/>
    </source>
</evidence>
<keyword evidence="2" id="KW-0812">Transmembrane</keyword>
<evidence type="ECO:0000256" key="1">
    <source>
        <dbReference type="SAM" id="MobiDB-lite"/>
    </source>
</evidence>
<dbReference type="STRING" id="1300347.I601_0712"/>
<evidence type="ECO:0000256" key="2">
    <source>
        <dbReference type="SAM" id="Phobius"/>
    </source>
</evidence>
<dbReference type="KEGG" id="ndk:I601_0712"/>
<protein>
    <submittedName>
        <fullName evidence="3">Uncharacterized protein</fullName>
    </submittedName>
</protein>
<keyword evidence="2" id="KW-0472">Membrane</keyword>
<dbReference type="PATRIC" id="fig|1300347.3.peg.716"/>
<feature type="transmembrane region" description="Helical" evidence="2">
    <location>
        <begin position="20"/>
        <end position="50"/>
    </location>
</feature>
<organism evidence="3 4">
    <name type="scientific">Nocardioides dokdonensis FR1436</name>
    <dbReference type="NCBI Taxonomy" id="1300347"/>
    <lineage>
        <taxon>Bacteria</taxon>
        <taxon>Bacillati</taxon>
        <taxon>Actinomycetota</taxon>
        <taxon>Actinomycetes</taxon>
        <taxon>Propionibacteriales</taxon>
        <taxon>Nocardioidaceae</taxon>
        <taxon>Nocardioides</taxon>
    </lineage>
</organism>
<evidence type="ECO:0000313" key="3">
    <source>
        <dbReference type="EMBL" id="ANH37162.1"/>
    </source>
</evidence>
<keyword evidence="2" id="KW-1133">Transmembrane helix</keyword>
<feature type="region of interest" description="Disordered" evidence="1">
    <location>
        <begin position="57"/>
        <end position="83"/>
    </location>
</feature>
<accession>A0A1A9GHP7</accession>
<dbReference type="RefSeq" id="WP_068106510.1">
    <property type="nucleotide sequence ID" value="NZ_CP015079.1"/>
</dbReference>
<dbReference type="Proteomes" id="UP000077868">
    <property type="component" value="Chromosome"/>
</dbReference>
<sequence>MAVQVSTARQGKSVGAGAVGVVVTLLVFVAVFIGFLLAPLVVLLLAFLAWSVAGARGERSAPPAPGPRSTDEATLHGFGTGAR</sequence>
<proteinExistence type="predicted"/>
<gene>
    <name evidence="3" type="ORF">I601_0712</name>
</gene>